<dbReference type="EMBL" id="RYFC01000003">
    <property type="protein sequence ID" value="RTZ45992.1"/>
    <property type="molecule type" value="Genomic_DNA"/>
</dbReference>
<reference evidence="1 2" key="1">
    <citation type="submission" date="2018-12" db="EMBL/GenBank/DDBJ databases">
        <title>Draft Genome Sequence of Chryseobacterium arthrosphaerae strain ED882-96 Isolated from the Blood of a Patient with Liver Cirrhosis in Taiwan.</title>
        <authorList>
            <person name="Lin J.-N."/>
            <person name="Lai C.-H."/>
            <person name="Yang C.-H."/>
            <person name="Huang Y.-H."/>
        </authorList>
    </citation>
    <scope>NUCLEOTIDE SEQUENCE [LARGE SCALE GENOMIC DNA]</scope>
    <source>
        <strain evidence="1 2">ED882-96</strain>
    </source>
</reference>
<evidence type="ECO:0008006" key="3">
    <source>
        <dbReference type="Google" id="ProtNLM"/>
    </source>
</evidence>
<dbReference type="NCBIfam" id="NF047798">
    <property type="entry name" value="leader_Chryseo"/>
    <property type="match status" value="1"/>
</dbReference>
<dbReference type="AlphaFoldDB" id="A0A432DS78"/>
<evidence type="ECO:0000313" key="1">
    <source>
        <dbReference type="EMBL" id="RTZ45992.1"/>
    </source>
</evidence>
<gene>
    <name evidence="1" type="ORF">EJ377_15210</name>
</gene>
<name>A0A432DS78_9FLAO</name>
<evidence type="ECO:0000313" key="2">
    <source>
        <dbReference type="Proteomes" id="UP000276953"/>
    </source>
</evidence>
<sequence length="60" mass="6766">MKKTDNNFKKLNKRELKTIQGRNIPVVPIGCNSWILKPDAAGNGIGTFRKPNLPLVFFIL</sequence>
<proteinExistence type="predicted"/>
<protein>
    <recommendedName>
        <fullName evidence="3">Bacteriocin</fullName>
    </recommendedName>
</protein>
<comment type="caution">
    <text evidence="1">The sequence shown here is derived from an EMBL/GenBank/DDBJ whole genome shotgun (WGS) entry which is preliminary data.</text>
</comment>
<dbReference type="Proteomes" id="UP000276953">
    <property type="component" value="Unassembled WGS sequence"/>
</dbReference>
<organism evidence="1 2">
    <name type="scientific">Chryseobacterium arthrosphaerae</name>
    <dbReference type="NCBI Taxonomy" id="651561"/>
    <lineage>
        <taxon>Bacteria</taxon>
        <taxon>Pseudomonadati</taxon>
        <taxon>Bacteroidota</taxon>
        <taxon>Flavobacteriia</taxon>
        <taxon>Flavobacteriales</taxon>
        <taxon>Weeksellaceae</taxon>
        <taxon>Chryseobacterium group</taxon>
        <taxon>Chryseobacterium</taxon>
    </lineage>
</organism>
<dbReference type="InterPro" id="IPR058074">
    <property type="entry name" value="Bacteriocin-like"/>
</dbReference>
<accession>A0A432DS78</accession>